<gene>
    <name evidence="3" type="ORF">F3Y22_tig00001825pilonHSYRG00033</name>
</gene>
<evidence type="ECO:0000256" key="1">
    <source>
        <dbReference type="SAM" id="MobiDB-lite"/>
    </source>
</evidence>
<dbReference type="Pfam" id="PF07059">
    <property type="entry name" value="EDR2_C"/>
    <property type="match status" value="1"/>
</dbReference>
<comment type="caution">
    <text evidence="3">The sequence shown here is derived from an EMBL/GenBank/DDBJ whole genome shotgun (WGS) entry which is preliminary data.</text>
</comment>
<keyword evidence="3" id="KW-0378">Hydrolase</keyword>
<dbReference type="EMBL" id="VEPZ02000142">
    <property type="protein sequence ID" value="KAE8732542.1"/>
    <property type="molecule type" value="Genomic_DNA"/>
</dbReference>
<reference evidence="3" key="1">
    <citation type="submission" date="2019-09" db="EMBL/GenBank/DDBJ databases">
        <title>Draft genome information of white flower Hibiscus syriacus.</title>
        <authorList>
            <person name="Kim Y.-M."/>
        </authorList>
    </citation>
    <scope>NUCLEOTIDE SEQUENCE [LARGE SCALE GENOMIC DNA]</scope>
    <source>
        <strain evidence="3">YM2019G1</strain>
    </source>
</reference>
<dbReference type="InterPro" id="IPR045096">
    <property type="entry name" value="EDR2-like"/>
</dbReference>
<name>A0A6A3CZ43_HIBSY</name>
<dbReference type="OrthoDB" id="9970435at2759"/>
<organism evidence="3 4">
    <name type="scientific">Hibiscus syriacus</name>
    <name type="common">Rose of Sharon</name>
    <dbReference type="NCBI Taxonomy" id="106335"/>
    <lineage>
        <taxon>Eukaryota</taxon>
        <taxon>Viridiplantae</taxon>
        <taxon>Streptophyta</taxon>
        <taxon>Embryophyta</taxon>
        <taxon>Tracheophyta</taxon>
        <taxon>Spermatophyta</taxon>
        <taxon>Magnoliopsida</taxon>
        <taxon>eudicotyledons</taxon>
        <taxon>Gunneridae</taxon>
        <taxon>Pentapetalae</taxon>
        <taxon>rosids</taxon>
        <taxon>malvids</taxon>
        <taxon>Malvales</taxon>
        <taxon>Malvaceae</taxon>
        <taxon>Malvoideae</taxon>
        <taxon>Hibiscus</taxon>
    </lineage>
</organism>
<dbReference type="PANTHER" id="PTHR12136:SF91">
    <property type="entry name" value="PROTEIN ENHANCED DISEASE RESISTANCE 2-LIKE"/>
    <property type="match status" value="1"/>
</dbReference>
<keyword evidence="4" id="KW-1185">Reference proteome</keyword>
<proteinExistence type="predicted"/>
<dbReference type="InterPro" id="IPR009769">
    <property type="entry name" value="EDR2_C"/>
</dbReference>
<feature type="region of interest" description="Disordered" evidence="1">
    <location>
        <begin position="1"/>
        <end position="33"/>
    </location>
</feature>
<feature type="domain" description="Protein ENHANCED DISEASE RESISTANCE 2 C-terminal" evidence="2">
    <location>
        <begin position="56"/>
        <end position="270"/>
    </location>
</feature>
<protein>
    <submittedName>
        <fullName evidence="3">Eukaryotic aspartyl protease family protein</fullName>
    </submittedName>
</protein>
<dbReference type="Proteomes" id="UP000436088">
    <property type="component" value="Unassembled WGS sequence"/>
</dbReference>
<dbReference type="GO" id="GO:0006508">
    <property type="term" value="P:proteolysis"/>
    <property type="evidence" value="ECO:0007669"/>
    <property type="project" value="UniProtKB-KW"/>
</dbReference>
<dbReference type="AlphaFoldDB" id="A0A6A3CZ43"/>
<dbReference type="GO" id="GO:0008233">
    <property type="term" value="F:peptidase activity"/>
    <property type="evidence" value="ECO:0007669"/>
    <property type="project" value="UniProtKB-KW"/>
</dbReference>
<keyword evidence="3" id="KW-0645">Protease</keyword>
<accession>A0A6A3CZ43</accession>
<evidence type="ECO:0000259" key="2">
    <source>
        <dbReference type="Pfam" id="PF07059"/>
    </source>
</evidence>
<evidence type="ECO:0000313" key="3">
    <source>
        <dbReference type="EMBL" id="KAE8732542.1"/>
    </source>
</evidence>
<dbReference type="PANTHER" id="PTHR12136">
    <property type="entry name" value="ENHANCED DISEASE RESISTANCE-RELATED"/>
    <property type="match status" value="1"/>
</dbReference>
<feature type="compositionally biased region" description="Polar residues" evidence="1">
    <location>
        <begin position="1"/>
        <end position="12"/>
    </location>
</feature>
<sequence>MCPTTENHQGSAEESDIEYPRSRSTDDTTSIPDWMTESIGGGGLPQVDLENGTNGWASPPGDLFFLRSKTYLTKRQKCPAGDYLLSPIGMDWLKSTSKLENILSRPDNRVSQALKNAQSEGESMKSFVFAVNIQVPSKDNYSAVFYFATEDPIPPNTLFYRFLHADDAFKNQRFKMVNRIVEGPWVVKRTVGNYAACLIGKALTCNYHRGANYLEIDVDIASSAIASTILHLALGYATSVIIDMGFVVEGQAEDELPEKLIGAVRVCRMEMSSATAIDSGTSPIETAAAGRAIGSAKVNHHASYDGDDDDKLCKCNEG</sequence>
<evidence type="ECO:0000313" key="4">
    <source>
        <dbReference type="Proteomes" id="UP000436088"/>
    </source>
</evidence>